<evidence type="ECO:0000313" key="9">
    <source>
        <dbReference type="EMBL" id="RIE01624.1"/>
    </source>
</evidence>
<dbReference type="InterPro" id="IPR051393">
    <property type="entry name" value="ABC_transporter_permease"/>
</dbReference>
<dbReference type="GO" id="GO:0055085">
    <property type="term" value="P:transmembrane transport"/>
    <property type="evidence" value="ECO:0007669"/>
    <property type="project" value="InterPro"/>
</dbReference>
<dbReference type="CDD" id="cd06261">
    <property type="entry name" value="TM_PBP2"/>
    <property type="match status" value="1"/>
</dbReference>
<evidence type="ECO:0000256" key="5">
    <source>
        <dbReference type="ARBA" id="ARBA00022989"/>
    </source>
</evidence>
<accession>A0A398CRR4</accession>
<dbReference type="RefSeq" id="WP_119151877.1">
    <property type="nucleotide sequence ID" value="NZ_JBHSOV010000032.1"/>
</dbReference>
<evidence type="ECO:0000256" key="1">
    <source>
        <dbReference type="ARBA" id="ARBA00004651"/>
    </source>
</evidence>
<protein>
    <submittedName>
        <fullName evidence="9">Sugar ABC transporter permease</fullName>
    </submittedName>
</protein>
<dbReference type="SUPFAM" id="SSF161098">
    <property type="entry name" value="MetI-like"/>
    <property type="match status" value="1"/>
</dbReference>
<dbReference type="AlphaFoldDB" id="A0A398CRR4"/>
<comment type="caution">
    <text evidence="9">The sequence shown here is derived from an EMBL/GenBank/DDBJ whole genome shotgun (WGS) entry which is preliminary data.</text>
</comment>
<feature type="transmembrane region" description="Helical" evidence="7">
    <location>
        <begin position="71"/>
        <end position="93"/>
    </location>
</feature>
<dbReference type="GO" id="GO:0005886">
    <property type="term" value="C:plasma membrane"/>
    <property type="evidence" value="ECO:0007669"/>
    <property type="project" value="UniProtKB-SubCell"/>
</dbReference>
<feature type="transmembrane region" description="Helical" evidence="7">
    <location>
        <begin position="105"/>
        <end position="127"/>
    </location>
</feature>
<evidence type="ECO:0000256" key="4">
    <source>
        <dbReference type="ARBA" id="ARBA00022692"/>
    </source>
</evidence>
<name>A0A398CRR4_9BACL</name>
<feature type="transmembrane region" description="Helical" evidence="7">
    <location>
        <begin position="261"/>
        <end position="281"/>
    </location>
</feature>
<comment type="subcellular location">
    <subcellularLocation>
        <location evidence="1 7">Cell membrane</location>
        <topology evidence="1 7">Multi-pass membrane protein</topology>
    </subcellularLocation>
</comment>
<dbReference type="PANTHER" id="PTHR30193:SF37">
    <property type="entry name" value="INNER MEMBRANE ABC TRANSPORTER PERMEASE PROTEIN YCJO"/>
    <property type="match status" value="1"/>
</dbReference>
<evidence type="ECO:0000256" key="7">
    <source>
        <dbReference type="RuleBase" id="RU363032"/>
    </source>
</evidence>
<feature type="domain" description="ABC transmembrane type-1" evidence="8">
    <location>
        <begin position="68"/>
        <end position="282"/>
    </location>
</feature>
<feature type="transmembrane region" description="Helical" evidence="7">
    <location>
        <begin position="215"/>
        <end position="235"/>
    </location>
</feature>
<dbReference type="InterPro" id="IPR035906">
    <property type="entry name" value="MetI-like_sf"/>
</dbReference>
<dbReference type="InterPro" id="IPR000515">
    <property type="entry name" value="MetI-like"/>
</dbReference>
<gene>
    <name evidence="9" type="ORF">D3H35_25105</name>
</gene>
<comment type="similarity">
    <text evidence="7">Belongs to the binding-protein-dependent transport system permease family.</text>
</comment>
<sequence length="289" mass="33039">MGRLNKRDGYYFVLPGFLFFSLFLVYPLCRNFFYSFYDFKLSNLSAKHFVGFDNYSRVFHDPVFGVSLKNILIYGVISVPGQMLLGFAVAFALNNSSAVTKIFRTLYFLPVITSWVVASLVFKFIFIDQGLLNYVISDVFHWTNAPISWLSEPKKAIGVLSLLGIWKGVGWTMVMYLAALQNVPKELYESAELDGCNVWKKIIHITLPSIQKTTLFVQIMLIIGAFNVFTSVFLITKGGPIHQTEVMLSWMYQKAFSDYDLGYASALSYMFAVIIAMFTWIQFKVSNRE</sequence>
<dbReference type="PANTHER" id="PTHR30193">
    <property type="entry name" value="ABC TRANSPORTER PERMEASE PROTEIN"/>
    <property type="match status" value="1"/>
</dbReference>
<evidence type="ECO:0000259" key="8">
    <source>
        <dbReference type="PROSITE" id="PS50928"/>
    </source>
</evidence>
<feature type="transmembrane region" description="Helical" evidence="7">
    <location>
        <begin position="156"/>
        <end position="179"/>
    </location>
</feature>
<keyword evidence="6 7" id="KW-0472">Membrane</keyword>
<evidence type="ECO:0000256" key="3">
    <source>
        <dbReference type="ARBA" id="ARBA00022475"/>
    </source>
</evidence>
<feature type="transmembrane region" description="Helical" evidence="7">
    <location>
        <begin position="12"/>
        <end position="33"/>
    </location>
</feature>
<evidence type="ECO:0000256" key="6">
    <source>
        <dbReference type="ARBA" id="ARBA00023136"/>
    </source>
</evidence>
<keyword evidence="5 7" id="KW-1133">Transmembrane helix</keyword>
<evidence type="ECO:0000313" key="10">
    <source>
        <dbReference type="Proteomes" id="UP000266340"/>
    </source>
</evidence>
<reference evidence="9 10" key="1">
    <citation type="submission" date="2018-09" db="EMBL/GenBank/DDBJ databases">
        <title>Cohnella cavernae sp. nov., isolated from a karst cave.</title>
        <authorList>
            <person name="Zhu H."/>
        </authorList>
    </citation>
    <scope>NUCLEOTIDE SEQUENCE [LARGE SCALE GENOMIC DNA]</scope>
    <source>
        <strain evidence="9 10">K2E09-144</strain>
    </source>
</reference>
<keyword evidence="4 7" id="KW-0812">Transmembrane</keyword>
<keyword evidence="2 7" id="KW-0813">Transport</keyword>
<proteinExistence type="inferred from homology"/>
<organism evidence="9 10">
    <name type="scientific">Cohnella faecalis</name>
    <dbReference type="NCBI Taxonomy" id="2315694"/>
    <lineage>
        <taxon>Bacteria</taxon>
        <taxon>Bacillati</taxon>
        <taxon>Bacillota</taxon>
        <taxon>Bacilli</taxon>
        <taxon>Bacillales</taxon>
        <taxon>Paenibacillaceae</taxon>
        <taxon>Cohnella</taxon>
    </lineage>
</organism>
<dbReference type="Proteomes" id="UP000266340">
    <property type="component" value="Unassembled WGS sequence"/>
</dbReference>
<dbReference type="EMBL" id="QXJM01000040">
    <property type="protein sequence ID" value="RIE01624.1"/>
    <property type="molecule type" value="Genomic_DNA"/>
</dbReference>
<keyword evidence="10" id="KW-1185">Reference proteome</keyword>
<dbReference type="Pfam" id="PF00528">
    <property type="entry name" value="BPD_transp_1"/>
    <property type="match status" value="1"/>
</dbReference>
<dbReference type="PROSITE" id="PS50928">
    <property type="entry name" value="ABC_TM1"/>
    <property type="match status" value="1"/>
</dbReference>
<evidence type="ECO:0000256" key="2">
    <source>
        <dbReference type="ARBA" id="ARBA00022448"/>
    </source>
</evidence>
<keyword evidence="3" id="KW-1003">Cell membrane</keyword>
<dbReference type="OrthoDB" id="9809173at2"/>
<dbReference type="Gene3D" id="1.10.3720.10">
    <property type="entry name" value="MetI-like"/>
    <property type="match status" value="1"/>
</dbReference>